<feature type="domain" description="Solute-binding protein family 5" evidence="5">
    <location>
        <begin position="3"/>
        <end position="198"/>
    </location>
</feature>
<organism evidence="6">
    <name type="scientific">marine sediment metagenome</name>
    <dbReference type="NCBI Taxonomy" id="412755"/>
    <lineage>
        <taxon>unclassified sequences</taxon>
        <taxon>metagenomes</taxon>
        <taxon>ecological metagenomes</taxon>
    </lineage>
</organism>
<reference evidence="6" key="1">
    <citation type="journal article" date="2014" name="Front. Microbiol.">
        <title>High frequency of phylogenetically diverse reductive dehalogenase-homologous genes in deep subseafloor sedimentary metagenomes.</title>
        <authorList>
            <person name="Kawai M."/>
            <person name="Futagami T."/>
            <person name="Toyoda A."/>
            <person name="Takaki Y."/>
            <person name="Nishi S."/>
            <person name="Hori S."/>
            <person name="Arai W."/>
            <person name="Tsubouchi T."/>
            <person name="Morono Y."/>
            <person name="Uchiyama I."/>
            <person name="Ito T."/>
            <person name="Fujiyama A."/>
            <person name="Inagaki F."/>
            <person name="Takami H."/>
        </authorList>
    </citation>
    <scope>NUCLEOTIDE SEQUENCE</scope>
    <source>
        <strain evidence="6">Expedition CK06-06</strain>
    </source>
</reference>
<dbReference type="GO" id="GO:0015833">
    <property type="term" value="P:peptide transport"/>
    <property type="evidence" value="ECO:0007669"/>
    <property type="project" value="TreeGrafter"/>
</dbReference>
<dbReference type="Gene3D" id="3.10.105.10">
    <property type="entry name" value="Dipeptide-binding Protein, Domain 3"/>
    <property type="match status" value="1"/>
</dbReference>
<dbReference type="Pfam" id="PF00496">
    <property type="entry name" value="SBP_bac_5"/>
    <property type="match status" value="1"/>
</dbReference>
<accession>X1SDE6</accession>
<evidence type="ECO:0000256" key="4">
    <source>
        <dbReference type="ARBA" id="ARBA00022729"/>
    </source>
</evidence>
<dbReference type="InterPro" id="IPR000914">
    <property type="entry name" value="SBP_5_dom"/>
</dbReference>
<keyword evidence="4" id="KW-0732">Signal</keyword>
<comment type="caution">
    <text evidence="6">The sequence shown here is derived from an EMBL/GenBank/DDBJ whole genome shotgun (WGS) entry which is preliminary data.</text>
</comment>
<keyword evidence="3" id="KW-0813">Transport</keyword>
<comment type="subcellular location">
    <subcellularLocation>
        <location evidence="1">Cell envelope</location>
    </subcellularLocation>
</comment>
<dbReference type="EMBL" id="BARW01023029">
    <property type="protein sequence ID" value="GAI90958.1"/>
    <property type="molecule type" value="Genomic_DNA"/>
</dbReference>
<protein>
    <recommendedName>
        <fullName evidence="5">Solute-binding protein family 5 domain-containing protein</fullName>
    </recommendedName>
</protein>
<evidence type="ECO:0000256" key="3">
    <source>
        <dbReference type="ARBA" id="ARBA00022448"/>
    </source>
</evidence>
<comment type="similarity">
    <text evidence="2">Belongs to the bacterial solute-binding protein 5 family.</text>
</comment>
<feature type="non-terminal residue" evidence="6">
    <location>
        <position position="266"/>
    </location>
</feature>
<dbReference type="PANTHER" id="PTHR30290:SF10">
    <property type="entry name" value="PERIPLASMIC OLIGOPEPTIDE-BINDING PROTEIN-RELATED"/>
    <property type="match status" value="1"/>
</dbReference>
<dbReference type="Gene3D" id="3.40.190.10">
    <property type="entry name" value="Periplasmic binding protein-like II"/>
    <property type="match status" value="1"/>
</dbReference>
<dbReference type="GO" id="GO:0030313">
    <property type="term" value="C:cell envelope"/>
    <property type="evidence" value="ECO:0007669"/>
    <property type="project" value="UniProtKB-SubCell"/>
</dbReference>
<dbReference type="AlphaFoldDB" id="X1SDE6"/>
<dbReference type="InterPro" id="IPR039424">
    <property type="entry name" value="SBP_5"/>
</dbReference>
<evidence type="ECO:0000313" key="6">
    <source>
        <dbReference type="EMBL" id="GAI90958.1"/>
    </source>
</evidence>
<dbReference type="GO" id="GO:1904680">
    <property type="term" value="F:peptide transmembrane transporter activity"/>
    <property type="evidence" value="ECO:0007669"/>
    <property type="project" value="TreeGrafter"/>
</dbReference>
<dbReference type="SUPFAM" id="SSF53850">
    <property type="entry name" value="Periplasmic binding protein-like II"/>
    <property type="match status" value="1"/>
</dbReference>
<name>X1SDE6_9ZZZZ</name>
<evidence type="ECO:0000256" key="2">
    <source>
        <dbReference type="ARBA" id="ARBA00005695"/>
    </source>
</evidence>
<gene>
    <name evidence="6" type="ORF">S12H4_38284</name>
</gene>
<evidence type="ECO:0000256" key="1">
    <source>
        <dbReference type="ARBA" id="ARBA00004196"/>
    </source>
</evidence>
<feature type="non-terminal residue" evidence="6">
    <location>
        <position position="1"/>
    </location>
</feature>
<sequence length="266" mass="29453">VMPVIPDEATQVAALRTGKLDISTRVAMRYKDSLAATNPELRTALSTTGETAALVLKCDREPFSNEKVRQAVMIGMDREALMRAVYPGSLTYQFPVDSALPGHIPLDELPAETRVLFDYNPDLARQMLADADYPGGFTVNIAISVPGLEAMAMAEMLAAMWAELNIELEIKAEDVVTYNRTLSEGTWDAKFEWGSGATPFSVIAEQYIPPKGSWFYPGWDDPEFEELLMTAKTTIDDVERGVLLEEVFLRCLDSCVNIQICLPMTT</sequence>
<proteinExistence type="inferred from homology"/>
<dbReference type="PANTHER" id="PTHR30290">
    <property type="entry name" value="PERIPLASMIC BINDING COMPONENT OF ABC TRANSPORTER"/>
    <property type="match status" value="1"/>
</dbReference>
<evidence type="ECO:0000259" key="5">
    <source>
        <dbReference type="Pfam" id="PF00496"/>
    </source>
</evidence>